<gene>
    <name evidence="2" type="ORF">ABV298_02860</name>
</gene>
<dbReference type="AlphaFoldDB" id="A0AAU8FMY5"/>
<evidence type="ECO:0000313" key="2">
    <source>
        <dbReference type="EMBL" id="XCH25387.1"/>
    </source>
</evidence>
<feature type="chain" id="PRO_5043672494" description="DUF1080 domain-containing protein" evidence="1">
    <location>
        <begin position="20"/>
        <end position="379"/>
    </location>
</feature>
<name>A0AAU8FMY5_9BACT</name>
<proteinExistence type="predicted"/>
<reference evidence="2" key="1">
    <citation type="submission" date="2024-06" db="EMBL/GenBank/DDBJ databases">
        <title>Sequencing and assembly of the genome of Dyadobacter sp. strain 676, a symbiont of Cyamopsis tetragonoloba.</title>
        <authorList>
            <person name="Guro P."/>
            <person name="Sazanova A."/>
            <person name="Kuznetsova I."/>
            <person name="Belimov A."/>
            <person name="Safronova V."/>
        </authorList>
    </citation>
    <scope>NUCLEOTIDE SEQUENCE</scope>
    <source>
        <strain evidence="2">676</strain>
    </source>
</reference>
<dbReference type="RefSeq" id="WP_353720688.1">
    <property type="nucleotide sequence ID" value="NZ_CP159289.1"/>
</dbReference>
<protein>
    <recommendedName>
        <fullName evidence="3">DUF1080 domain-containing protein</fullName>
    </recommendedName>
</protein>
<evidence type="ECO:0000256" key="1">
    <source>
        <dbReference type="SAM" id="SignalP"/>
    </source>
</evidence>
<accession>A0AAU8FMY5</accession>
<dbReference type="Gene3D" id="2.60.120.560">
    <property type="entry name" value="Exo-inulinase, domain 1"/>
    <property type="match status" value="1"/>
</dbReference>
<keyword evidence="1" id="KW-0732">Signal</keyword>
<dbReference type="EMBL" id="CP159289">
    <property type="protein sequence ID" value="XCH25387.1"/>
    <property type="molecule type" value="Genomic_DNA"/>
</dbReference>
<sequence>MKKTLIAAALVCISLTSFAQRKTAKAAAIPPVVNVPLSADNWDAPGANAEFTTHDGRPVLKVLPKPGQVVLKNTTFSDGTVEFDYIPTDQRFASFYFRYKNSQENELFYFRTHRAGDSTGIEAVQYSPVIAGVNLWDLLPHYQGRANFQNKTWNHVKLVASGYQLRVYVNDMGRPTMEVPRMEGNVMEGSLAFEGEGIVSNLVIKPGQTEGLPAYEGPDPVAHDPRYIRKWHVTQPMTLPKYVDFSTDLVPKAETTWEPVWAERRGMINLTRKYGMSKERRVVWMKVNINSKTDQKKKIALGFSDDVWVFLNGRYLYVDKNTFAAPIMKEPAGRCSIENTSFVIPFKTGKNELTVALANDFYGWALIARLEDMDGLTLE</sequence>
<evidence type="ECO:0008006" key="3">
    <source>
        <dbReference type="Google" id="ProtNLM"/>
    </source>
</evidence>
<feature type="signal peptide" evidence="1">
    <location>
        <begin position="1"/>
        <end position="19"/>
    </location>
</feature>
<organism evidence="2">
    <name type="scientific">Dyadobacter sp. 676</name>
    <dbReference type="NCBI Taxonomy" id="3088362"/>
    <lineage>
        <taxon>Bacteria</taxon>
        <taxon>Pseudomonadati</taxon>
        <taxon>Bacteroidota</taxon>
        <taxon>Cytophagia</taxon>
        <taxon>Cytophagales</taxon>
        <taxon>Spirosomataceae</taxon>
        <taxon>Dyadobacter</taxon>
    </lineage>
</organism>